<dbReference type="CDD" id="cd01449">
    <property type="entry name" value="TST_Repeat_2"/>
    <property type="match status" value="1"/>
</dbReference>
<name>A0A1M6MYF8_PARC5</name>
<keyword evidence="3 7" id="KW-0808">Transferase</keyword>
<dbReference type="OrthoDB" id="9770030at2"/>
<organism evidence="7 8">
    <name type="scientific">Paramaledivibacter caminithermalis (strain DSM 15212 / CIP 107654 / DViRD3)</name>
    <name type="common">Clostridium caminithermale</name>
    <dbReference type="NCBI Taxonomy" id="1121301"/>
    <lineage>
        <taxon>Bacteria</taxon>
        <taxon>Bacillati</taxon>
        <taxon>Bacillota</taxon>
        <taxon>Clostridia</taxon>
        <taxon>Peptostreptococcales</taxon>
        <taxon>Caminicellaceae</taxon>
        <taxon>Paramaledivibacter</taxon>
    </lineage>
</organism>
<dbReference type="InterPro" id="IPR036873">
    <property type="entry name" value="Rhodanese-like_dom_sf"/>
</dbReference>
<evidence type="ECO:0000256" key="4">
    <source>
        <dbReference type="SAM" id="MobiDB-lite"/>
    </source>
</evidence>
<dbReference type="PANTHER" id="PTHR43855">
    <property type="entry name" value="THIOSULFATE SULFURTRANSFERASE"/>
    <property type="match status" value="1"/>
</dbReference>
<feature type="signal peptide" evidence="5">
    <location>
        <begin position="1"/>
        <end position="24"/>
    </location>
</feature>
<gene>
    <name evidence="7" type="ORF">SAMN02745912_01488</name>
</gene>
<dbReference type="RefSeq" id="WP_073148494.1">
    <property type="nucleotide sequence ID" value="NZ_FRAG01000013.1"/>
</dbReference>
<dbReference type="Pfam" id="PF00581">
    <property type="entry name" value="Rhodanese"/>
    <property type="match status" value="2"/>
</dbReference>
<reference evidence="7 8" key="1">
    <citation type="submission" date="2016-11" db="EMBL/GenBank/DDBJ databases">
        <authorList>
            <person name="Jaros S."/>
            <person name="Januszkiewicz K."/>
            <person name="Wedrychowicz H."/>
        </authorList>
    </citation>
    <scope>NUCLEOTIDE SEQUENCE [LARGE SCALE GENOMIC DNA]</scope>
    <source>
        <strain evidence="7 8">DSM 15212</strain>
    </source>
</reference>
<evidence type="ECO:0000313" key="8">
    <source>
        <dbReference type="Proteomes" id="UP000184465"/>
    </source>
</evidence>
<dbReference type="PROSITE" id="PS50206">
    <property type="entry name" value="RHODANESE_3"/>
    <property type="match status" value="2"/>
</dbReference>
<dbReference type="EMBL" id="FRAG01000013">
    <property type="protein sequence ID" value="SHJ88497.1"/>
    <property type="molecule type" value="Genomic_DNA"/>
</dbReference>
<evidence type="ECO:0000256" key="5">
    <source>
        <dbReference type="SAM" id="SignalP"/>
    </source>
</evidence>
<proteinExistence type="predicted"/>
<dbReference type="PANTHER" id="PTHR43855:SF1">
    <property type="entry name" value="THIOSULFATE SULFURTRANSFERASE"/>
    <property type="match status" value="1"/>
</dbReference>
<keyword evidence="5" id="KW-0732">Signal</keyword>
<feature type="chain" id="PRO_5038705288" description="Sulfurtransferase" evidence="5">
    <location>
        <begin position="25"/>
        <end position="307"/>
    </location>
</feature>
<dbReference type="InterPro" id="IPR001307">
    <property type="entry name" value="Thiosulphate_STrfase_CS"/>
</dbReference>
<feature type="domain" description="Rhodanese" evidence="6">
    <location>
        <begin position="83"/>
        <end position="171"/>
    </location>
</feature>
<dbReference type="PROSITE" id="PS51257">
    <property type="entry name" value="PROKAR_LIPOPROTEIN"/>
    <property type="match status" value="1"/>
</dbReference>
<dbReference type="Gene3D" id="3.40.250.10">
    <property type="entry name" value="Rhodanese-like domain"/>
    <property type="match status" value="2"/>
</dbReference>
<sequence>MFKFNAKFLLVLLLIVALMAGCTAKVEEPQPTKEQKPAQQQADEKTKEEYAHPESLISAKELKEIMDDENVVIVGVMVKGKYIPGSVNLKEKDFNTELNGVPDMRPTPEIWVQALSNYGIDNDDTIVLYDTKNMLLSARVWWIFKYYGHENVKILNGGINAWKNAGFNTDSTPAERKASSYEIKGENPDVLATLDTIKTSYDNENIITLDTRSEKEWKKGRIPGAVWVEWTNAISEDGTFKSASELKALYEGKGVTADKDLIMPYCLGGWRAANSMFVLSELLGYENVKNYDGSWAEFGESGEPIEK</sequence>
<evidence type="ECO:0000256" key="2">
    <source>
        <dbReference type="ARBA" id="ARBA00047549"/>
    </source>
</evidence>
<evidence type="ECO:0000256" key="3">
    <source>
        <dbReference type="RuleBase" id="RU000507"/>
    </source>
</evidence>
<dbReference type="PROSITE" id="PS00683">
    <property type="entry name" value="RHODANESE_2"/>
    <property type="match status" value="1"/>
</dbReference>
<dbReference type="SMART" id="SM00450">
    <property type="entry name" value="RHOD"/>
    <property type="match status" value="2"/>
</dbReference>
<keyword evidence="1" id="KW-0677">Repeat</keyword>
<evidence type="ECO:0000313" key="7">
    <source>
        <dbReference type="EMBL" id="SHJ88497.1"/>
    </source>
</evidence>
<dbReference type="InterPro" id="IPR051126">
    <property type="entry name" value="Thiosulfate_sulfurtransferase"/>
</dbReference>
<dbReference type="AlphaFoldDB" id="A0A1M6MYF8"/>
<dbReference type="STRING" id="1121301.SAMN02745912_01488"/>
<dbReference type="Proteomes" id="UP000184465">
    <property type="component" value="Unassembled WGS sequence"/>
</dbReference>
<dbReference type="SUPFAM" id="SSF52821">
    <property type="entry name" value="Rhodanese/Cell cycle control phosphatase"/>
    <property type="match status" value="2"/>
</dbReference>
<feature type="domain" description="Rhodanese" evidence="6">
    <location>
        <begin position="202"/>
        <end position="307"/>
    </location>
</feature>
<comment type="catalytic activity">
    <reaction evidence="2">
        <text>thiosulfate + hydrogen cyanide = thiocyanate + sulfite + 2 H(+)</text>
        <dbReference type="Rhea" id="RHEA:16881"/>
        <dbReference type="ChEBI" id="CHEBI:15378"/>
        <dbReference type="ChEBI" id="CHEBI:17359"/>
        <dbReference type="ChEBI" id="CHEBI:18022"/>
        <dbReference type="ChEBI" id="CHEBI:18407"/>
        <dbReference type="ChEBI" id="CHEBI:33542"/>
        <dbReference type="EC" id="2.8.1.1"/>
    </reaction>
</comment>
<dbReference type="InterPro" id="IPR001763">
    <property type="entry name" value="Rhodanese-like_dom"/>
</dbReference>
<dbReference type="CDD" id="cd01448">
    <property type="entry name" value="TST_Repeat_1"/>
    <property type="match status" value="1"/>
</dbReference>
<feature type="region of interest" description="Disordered" evidence="4">
    <location>
        <begin position="27"/>
        <end position="52"/>
    </location>
</feature>
<evidence type="ECO:0000256" key="1">
    <source>
        <dbReference type="ARBA" id="ARBA00022737"/>
    </source>
</evidence>
<dbReference type="GO" id="GO:0004792">
    <property type="term" value="F:thiosulfate-cyanide sulfurtransferase activity"/>
    <property type="evidence" value="ECO:0007669"/>
    <property type="project" value="UniProtKB-EC"/>
</dbReference>
<protein>
    <recommendedName>
        <fullName evidence="3">Sulfurtransferase</fullName>
    </recommendedName>
</protein>
<keyword evidence="7" id="KW-0670">Pyruvate</keyword>
<evidence type="ECO:0000259" key="6">
    <source>
        <dbReference type="PROSITE" id="PS50206"/>
    </source>
</evidence>
<keyword evidence="8" id="KW-1185">Reference proteome</keyword>
<accession>A0A1M6MYF8</accession>